<dbReference type="SUPFAM" id="SSF55729">
    <property type="entry name" value="Acyl-CoA N-acyltransferases (Nat)"/>
    <property type="match status" value="1"/>
</dbReference>
<dbReference type="InterPro" id="IPR000182">
    <property type="entry name" value="GNAT_dom"/>
</dbReference>
<evidence type="ECO:0000313" key="2">
    <source>
        <dbReference type="EMBL" id="HFC92090.1"/>
    </source>
</evidence>
<proteinExistence type="predicted"/>
<protein>
    <submittedName>
        <fullName evidence="2">N-acetyltransferase</fullName>
    </submittedName>
</protein>
<dbReference type="AlphaFoldDB" id="A0A7V2WUS6"/>
<accession>A0A7V2WUS6</accession>
<dbReference type="Proteomes" id="UP000885750">
    <property type="component" value="Unassembled WGS sequence"/>
</dbReference>
<dbReference type="Gene3D" id="3.40.630.30">
    <property type="match status" value="1"/>
</dbReference>
<reference evidence="2" key="1">
    <citation type="journal article" date="2020" name="mSystems">
        <title>Genome- and Community-Level Interaction Insights into Carbon Utilization and Element Cycling Functions of Hydrothermarchaeota in Hydrothermal Sediment.</title>
        <authorList>
            <person name="Zhou Z."/>
            <person name="Liu Y."/>
            <person name="Xu W."/>
            <person name="Pan J."/>
            <person name="Luo Z.H."/>
            <person name="Li M."/>
        </authorList>
    </citation>
    <scope>NUCLEOTIDE SEQUENCE [LARGE SCALE GENOMIC DNA]</scope>
    <source>
        <strain evidence="2">HyVt-493</strain>
    </source>
</reference>
<organism evidence="2">
    <name type="scientific">Leucothrix mucor</name>
    <dbReference type="NCBI Taxonomy" id="45248"/>
    <lineage>
        <taxon>Bacteria</taxon>
        <taxon>Pseudomonadati</taxon>
        <taxon>Pseudomonadota</taxon>
        <taxon>Gammaproteobacteria</taxon>
        <taxon>Thiotrichales</taxon>
        <taxon>Thiotrichaceae</taxon>
        <taxon>Leucothrix</taxon>
    </lineage>
</organism>
<sequence>MVGELLEEIMQLSKESAFEFNQAETALRAKQLIESNKYWVFIALDNNNQPIGFISLYESYALYAEGAYGTIPELYVRPKFRSQNIGKELLDKAIELAQQKKWKQLEVTTPPIPEFARTLQFYREHNFQITGGRKLKLKI</sequence>
<gene>
    <name evidence="2" type="ORF">ENJ51_04685</name>
</gene>
<dbReference type="PROSITE" id="PS51186">
    <property type="entry name" value="GNAT"/>
    <property type="match status" value="1"/>
</dbReference>
<dbReference type="GO" id="GO:0016747">
    <property type="term" value="F:acyltransferase activity, transferring groups other than amino-acyl groups"/>
    <property type="evidence" value="ECO:0007669"/>
    <property type="project" value="InterPro"/>
</dbReference>
<evidence type="ECO:0000259" key="1">
    <source>
        <dbReference type="PROSITE" id="PS51186"/>
    </source>
</evidence>
<dbReference type="CDD" id="cd04301">
    <property type="entry name" value="NAT_SF"/>
    <property type="match status" value="1"/>
</dbReference>
<comment type="caution">
    <text evidence="2">The sequence shown here is derived from an EMBL/GenBank/DDBJ whole genome shotgun (WGS) entry which is preliminary data.</text>
</comment>
<dbReference type="InterPro" id="IPR016181">
    <property type="entry name" value="Acyl_CoA_acyltransferase"/>
</dbReference>
<feature type="domain" description="N-acetyltransferase" evidence="1">
    <location>
        <begin position="1"/>
        <end position="139"/>
    </location>
</feature>
<name>A0A7V2WUS6_LEUMU</name>
<dbReference type="EMBL" id="DRMS01000184">
    <property type="protein sequence ID" value="HFC92090.1"/>
    <property type="molecule type" value="Genomic_DNA"/>
</dbReference>
<dbReference type="Pfam" id="PF00583">
    <property type="entry name" value="Acetyltransf_1"/>
    <property type="match status" value="1"/>
</dbReference>